<comment type="subcellular location">
    <subcellularLocation>
        <location evidence="1">Nucleus</location>
    </subcellularLocation>
</comment>
<dbReference type="InterPro" id="IPR006578">
    <property type="entry name" value="MADF-dom"/>
</dbReference>
<dbReference type="GO" id="GO:0005667">
    <property type="term" value="C:transcription regulator complex"/>
    <property type="evidence" value="ECO:0007669"/>
    <property type="project" value="TreeGrafter"/>
</dbReference>
<feature type="compositionally biased region" description="Basic and acidic residues" evidence="2">
    <location>
        <begin position="211"/>
        <end position="235"/>
    </location>
</feature>
<dbReference type="PROSITE" id="PS51031">
    <property type="entry name" value="BESS"/>
    <property type="match status" value="1"/>
</dbReference>
<dbReference type="GO" id="GO:0006357">
    <property type="term" value="P:regulation of transcription by RNA polymerase II"/>
    <property type="evidence" value="ECO:0007669"/>
    <property type="project" value="TreeGrafter"/>
</dbReference>
<dbReference type="AlphaFoldDB" id="T1HD72"/>
<keyword evidence="1" id="KW-0539">Nucleus</keyword>
<dbReference type="Pfam" id="PF10545">
    <property type="entry name" value="MADF_DNA_bdg"/>
    <property type="match status" value="1"/>
</dbReference>
<evidence type="ECO:0008006" key="5">
    <source>
        <dbReference type="Google" id="ProtNLM"/>
    </source>
</evidence>
<evidence type="ECO:0000256" key="1">
    <source>
        <dbReference type="PROSITE-ProRule" id="PRU00371"/>
    </source>
</evidence>
<dbReference type="HOGENOM" id="CLU_067915_0_0_1"/>
<feature type="region of interest" description="Disordered" evidence="2">
    <location>
        <begin position="200"/>
        <end position="235"/>
    </location>
</feature>
<dbReference type="PROSITE" id="PS51029">
    <property type="entry name" value="MADF"/>
    <property type="match status" value="1"/>
</dbReference>
<evidence type="ECO:0000313" key="3">
    <source>
        <dbReference type="EnsemblMetazoa" id="RPRC001987-PA"/>
    </source>
</evidence>
<proteinExistence type="predicted"/>
<organism evidence="3 4">
    <name type="scientific">Rhodnius prolixus</name>
    <name type="common">Triatomid bug</name>
    <dbReference type="NCBI Taxonomy" id="13249"/>
    <lineage>
        <taxon>Eukaryota</taxon>
        <taxon>Metazoa</taxon>
        <taxon>Ecdysozoa</taxon>
        <taxon>Arthropoda</taxon>
        <taxon>Hexapoda</taxon>
        <taxon>Insecta</taxon>
        <taxon>Pterygota</taxon>
        <taxon>Neoptera</taxon>
        <taxon>Paraneoptera</taxon>
        <taxon>Hemiptera</taxon>
        <taxon>Heteroptera</taxon>
        <taxon>Panheteroptera</taxon>
        <taxon>Cimicomorpha</taxon>
        <taxon>Reduviidae</taxon>
        <taxon>Triatominae</taxon>
        <taxon>Rhodnius</taxon>
    </lineage>
</organism>
<keyword evidence="4" id="KW-1185">Reference proteome</keyword>
<dbReference type="InterPro" id="IPR039353">
    <property type="entry name" value="TF_Adf1"/>
</dbReference>
<evidence type="ECO:0000313" key="4">
    <source>
        <dbReference type="Proteomes" id="UP000015103"/>
    </source>
</evidence>
<dbReference type="OMA" id="WEECATE"/>
<dbReference type="FunCoup" id="T1HD72">
    <property type="interactions" value="96"/>
</dbReference>
<dbReference type="InParanoid" id="T1HD72"/>
<dbReference type="PANTHER" id="PTHR12243">
    <property type="entry name" value="MADF DOMAIN TRANSCRIPTION FACTOR"/>
    <property type="match status" value="1"/>
</dbReference>
<name>T1HD72_RHOPR</name>
<dbReference type="SMART" id="SM00595">
    <property type="entry name" value="MADF"/>
    <property type="match status" value="1"/>
</dbReference>
<dbReference type="Pfam" id="PF02944">
    <property type="entry name" value="BESS"/>
    <property type="match status" value="1"/>
</dbReference>
<dbReference type="EMBL" id="ACPB03003002">
    <property type="status" value="NOT_ANNOTATED_CDS"/>
    <property type="molecule type" value="Genomic_DNA"/>
</dbReference>
<sequence length="235" mass="27513">MSASQLITAVYRRRPLWDPSDVHHHNRLLVANLWKDVGQELGLNVMLAKSKWRGLRDYYRQQVKRNMDQPEGQHGSGWAHFDQMSFLEPTIVPRQGKTPTSGRLCKEELTSSPETVLDISDALQQKWSPPPEWTTRDHDIYKYTDSEVSECEDEDLLFFRSLLPDLKGLSRPKKTYIRLKIQELIYKEIYGGCKTPTKKHCDEDVLEDPSDDQKNTYPDKEMKESDQENRNNELF</sequence>
<dbReference type="PANTHER" id="PTHR12243:SF64">
    <property type="entry name" value="DORSAL INTERACTING PROTEIN 3-RELATED"/>
    <property type="match status" value="1"/>
</dbReference>
<accession>T1HD72</accession>
<dbReference type="VEuPathDB" id="VectorBase:RPRC001987"/>
<reference evidence="3" key="1">
    <citation type="submission" date="2015-05" db="UniProtKB">
        <authorList>
            <consortium name="EnsemblMetazoa"/>
        </authorList>
    </citation>
    <scope>IDENTIFICATION</scope>
</reference>
<dbReference type="Proteomes" id="UP000015103">
    <property type="component" value="Unassembled WGS sequence"/>
</dbReference>
<evidence type="ECO:0000256" key="2">
    <source>
        <dbReference type="SAM" id="MobiDB-lite"/>
    </source>
</evidence>
<dbReference type="EMBL" id="ACPB03003003">
    <property type="status" value="NOT_ANNOTATED_CDS"/>
    <property type="molecule type" value="Genomic_DNA"/>
</dbReference>
<dbReference type="InterPro" id="IPR004210">
    <property type="entry name" value="BESS_motif"/>
</dbReference>
<dbReference type="GO" id="GO:0005634">
    <property type="term" value="C:nucleus"/>
    <property type="evidence" value="ECO:0007669"/>
    <property type="project" value="UniProtKB-SubCell"/>
</dbReference>
<dbReference type="GO" id="GO:0003677">
    <property type="term" value="F:DNA binding"/>
    <property type="evidence" value="ECO:0007669"/>
    <property type="project" value="InterPro"/>
</dbReference>
<dbReference type="EnsemblMetazoa" id="RPRC001987-RA">
    <property type="protein sequence ID" value="RPRC001987-PA"/>
    <property type="gene ID" value="RPRC001987"/>
</dbReference>
<protein>
    <recommendedName>
        <fullName evidence="5">MADF domain-containing protein</fullName>
    </recommendedName>
</protein>